<evidence type="ECO:0000259" key="1">
    <source>
        <dbReference type="Pfam" id="PF08241"/>
    </source>
</evidence>
<sequence>MTPNKTIDYYNENAESFYQRTVGLDLIEIYEKFLKQVPDSCTILDVGCGSGRDTLYFLNNGYEVISIDASSEMVKLSSKLTNQNTSLLKIEDIAFKDQFEGIWA</sequence>
<dbReference type="EMBL" id="UINC01195402">
    <property type="protein sequence ID" value="SVE11956.1"/>
    <property type="molecule type" value="Genomic_DNA"/>
</dbReference>
<gene>
    <name evidence="2" type="ORF">METZ01_LOCUS464810</name>
</gene>
<organism evidence="2">
    <name type="scientific">marine metagenome</name>
    <dbReference type="NCBI Taxonomy" id="408172"/>
    <lineage>
        <taxon>unclassified sequences</taxon>
        <taxon>metagenomes</taxon>
        <taxon>ecological metagenomes</taxon>
    </lineage>
</organism>
<dbReference type="InterPro" id="IPR013216">
    <property type="entry name" value="Methyltransf_11"/>
</dbReference>
<feature type="non-terminal residue" evidence="2">
    <location>
        <position position="104"/>
    </location>
</feature>
<dbReference type="CDD" id="cd02440">
    <property type="entry name" value="AdoMet_MTases"/>
    <property type="match status" value="1"/>
</dbReference>
<evidence type="ECO:0000313" key="2">
    <source>
        <dbReference type="EMBL" id="SVE11956.1"/>
    </source>
</evidence>
<accession>A0A383AVG1</accession>
<dbReference type="GO" id="GO:0008757">
    <property type="term" value="F:S-adenosylmethionine-dependent methyltransferase activity"/>
    <property type="evidence" value="ECO:0007669"/>
    <property type="project" value="InterPro"/>
</dbReference>
<protein>
    <recommendedName>
        <fullName evidence="1">Methyltransferase type 11 domain-containing protein</fullName>
    </recommendedName>
</protein>
<reference evidence="2" key="1">
    <citation type="submission" date="2018-05" db="EMBL/GenBank/DDBJ databases">
        <authorList>
            <person name="Lanie J.A."/>
            <person name="Ng W.-L."/>
            <person name="Kazmierczak K.M."/>
            <person name="Andrzejewski T.M."/>
            <person name="Davidsen T.M."/>
            <person name="Wayne K.J."/>
            <person name="Tettelin H."/>
            <person name="Glass J.I."/>
            <person name="Rusch D."/>
            <person name="Podicherti R."/>
            <person name="Tsui H.-C.T."/>
            <person name="Winkler M.E."/>
        </authorList>
    </citation>
    <scope>NUCLEOTIDE SEQUENCE</scope>
</reference>
<dbReference type="Gene3D" id="3.40.50.150">
    <property type="entry name" value="Vaccinia Virus protein VP39"/>
    <property type="match status" value="1"/>
</dbReference>
<proteinExistence type="predicted"/>
<dbReference type="AlphaFoldDB" id="A0A383AVG1"/>
<name>A0A383AVG1_9ZZZZ</name>
<dbReference type="SUPFAM" id="SSF53335">
    <property type="entry name" value="S-adenosyl-L-methionine-dependent methyltransferases"/>
    <property type="match status" value="1"/>
</dbReference>
<dbReference type="InterPro" id="IPR029063">
    <property type="entry name" value="SAM-dependent_MTases_sf"/>
</dbReference>
<dbReference type="Pfam" id="PF08241">
    <property type="entry name" value="Methyltransf_11"/>
    <property type="match status" value="1"/>
</dbReference>
<feature type="domain" description="Methyltransferase type 11" evidence="1">
    <location>
        <begin position="44"/>
        <end position="102"/>
    </location>
</feature>